<accession>A0A5A7NZ83</accession>
<dbReference type="Pfam" id="PF03556">
    <property type="entry name" value="Cullin_binding"/>
    <property type="match status" value="1"/>
</dbReference>
<comment type="caution">
    <text evidence="4">The sequence shown here is derived from an EMBL/GenBank/DDBJ whole genome shotgun (WGS) entry which is preliminary data.</text>
</comment>
<reference evidence="5" key="1">
    <citation type="journal article" date="2019" name="Curr. Biol.">
        <title>Genome Sequence of Striga asiatica Provides Insight into the Evolution of Plant Parasitism.</title>
        <authorList>
            <person name="Yoshida S."/>
            <person name="Kim S."/>
            <person name="Wafula E.K."/>
            <person name="Tanskanen J."/>
            <person name="Kim Y.M."/>
            <person name="Honaas L."/>
            <person name="Yang Z."/>
            <person name="Spallek T."/>
            <person name="Conn C.E."/>
            <person name="Ichihashi Y."/>
            <person name="Cheong K."/>
            <person name="Cui S."/>
            <person name="Der J.P."/>
            <person name="Gundlach H."/>
            <person name="Jiao Y."/>
            <person name="Hori C."/>
            <person name="Ishida J.K."/>
            <person name="Kasahara H."/>
            <person name="Kiba T."/>
            <person name="Kim M.S."/>
            <person name="Koo N."/>
            <person name="Laohavisit A."/>
            <person name="Lee Y.H."/>
            <person name="Lumba S."/>
            <person name="McCourt P."/>
            <person name="Mortimer J.C."/>
            <person name="Mutuku J.M."/>
            <person name="Nomura T."/>
            <person name="Sasaki-Sekimoto Y."/>
            <person name="Seto Y."/>
            <person name="Wang Y."/>
            <person name="Wakatake T."/>
            <person name="Sakakibara H."/>
            <person name="Demura T."/>
            <person name="Yamaguchi S."/>
            <person name="Yoneyama K."/>
            <person name="Manabe R.I."/>
            <person name="Nelson D.C."/>
            <person name="Schulman A.H."/>
            <person name="Timko M.P."/>
            <person name="dePamphilis C.W."/>
            <person name="Choi D."/>
            <person name="Shirasu K."/>
        </authorList>
    </citation>
    <scope>NUCLEOTIDE SEQUENCE [LARGE SCALE GENOMIC DNA]</scope>
    <source>
        <strain evidence="5">cv. UVA1</strain>
    </source>
</reference>
<dbReference type="Gene3D" id="1.10.238.200">
    <property type="entry name" value="Cullin, PONY binding domain"/>
    <property type="match status" value="1"/>
</dbReference>
<evidence type="ECO:0000256" key="2">
    <source>
        <dbReference type="SAM" id="MobiDB-lite"/>
    </source>
</evidence>
<dbReference type="OrthoDB" id="286637at2759"/>
<proteinExistence type="predicted"/>
<protein>
    <recommendedName>
        <fullName evidence="1">Defective in cullin neddylation protein</fullName>
    </recommendedName>
</protein>
<evidence type="ECO:0000259" key="3">
    <source>
        <dbReference type="PROSITE" id="PS51229"/>
    </source>
</evidence>
<keyword evidence="5" id="KW-1185">Reference proteome</keyword>
<sequence>MPEIGEAKNSRRREDGQETRRDETRVKEEKQKCLDIESTYILIDLVIGFQYPAQVDSFVQFLKIQSDYKVMNMDQWKSFLRFPDLRNYDTCEAWPLLLDNFVDWLKKKAV</sequence>
<dbReference type="PANTHER" id="PTHR12281">
    <property type="entry name" value="RP42 RELATED"/>
    <property type="match status" value="1"/>
</dbReference>
<dbReference type="EMBL" id="BKCP01000558">
    <property type="protein sequence ID" value="GER25780.1"/>
    <property type="molecule type" value="Genomic_DNA"/>
</dbReference>
<dbReference type="GO" id="GO:0032182">
    <property type="term" value="F:ubiquitin-like protein binding"/>
    <property type="evidence" value="ECO:0007669"/>
    <property type="project" value="TreeGrafter"/>
</dbReference>
<dbReference type="InterPro" id="IPR014764">
    <property type="entry name" value="DCN-prot"/>
</dbReference>
<evidence type="ECO:0000256" key="1">
    <source>
        <dbReference type="RuleBase" id="RU410713"/>
    </source>
</evidence>
<dbReference type="InterPro" id="IPR042460">
    <property type="entry name" value="DCN1-like_PONY"/>
</dbReference>
<evidence type="ECO:0000313" key="5">
    <source>
        <dbReference type="Proteomes" id="UP000325081"/>
    </source>
</evidence>
<feature type="region of interest" description="Disordered" evidence="2">
    <location>
        <begin position="1"/>
        <end position="26"/>
    </location>
</feature>
<dbReference type="InterPro" id="IPR005176">
    <property type="entry name" value="PONY_dom"/>
</dbReference>
<dbReference type="AlphaFoldDB" id="A0A5A7NZ83"/>
<dbReference type="PROSITE" id="PS51229">
    <property type="entry name" value="DCUN1"/>
    <property type="match status" value="1"/>
</dbReference>
<dbReference type="Proteomes" id="UP000325081">
    <property type="component" value="Unassembled WGS sequence"/>
</dbReference>
<dbReference type="PANTHER" id="PTHR12281:SF25">
    <property type="entry name" value="DEFECTIVE IN CULLIN NEDDYLATION PROTEIN"/>
    <property type="match status" value="1"/>
</dbReference>
<name>A0A5A7NZ83_STRAF</name>
<dbReference type="GO" id="GO:0045116">
    <property type="term" value="P:protein neddylation"/>
    <property type="evidence" value="ECO:0007669"/>
    <property type="project" value="TreeGrafter"/>
</dbReference>
<feature type="domain" description="DCUN1" evidence="3">
    <location>
        <begin position="1"/>
        <end position="106"/>
    </location>
</feature>
<gene>
    <name evidence="4" type="ORF">STAS_01382</name>
</gene>
<organism evidence="4 5">
    <name type="scientific">Striga asiatica</name>
    <name type="common">Asiatic witchweed</name>
    <name type="synonym">Buchnera asiatica</name>
    <dbReference type="NCBI Taxonomy" id="4170"/>
    <lineage>
        <taxon>Eukaryota</taxon>
        <taxon>Viridiplantae</taxon>
        <taxon>Streptophyta</taxon>
        <taxon>Embryophyta</taxon>
        <taxon>Tracheophyta</taxon>
        <taxon>Spermatophyta</taxon>
        <taxon>Magnoliopsida</taxon>
        <taxon>eudicotyledons</taxon>
        <taxon>Gunneridae</taxon>
        <taxon>Pentapetalae</taxon>
        <taxon>asterids</taxon>
        <taxon>lamiids</taxon>
        <taxon>Lamiales</taxon>
        <taxon>Orobanchaceae</taxon>
        <taxon>Buchnereae</taxon>
        <taxon>Striga</taxon>
    </lineage>
</organism>
<dbReference type="GO" id="GO:0097602">
    <property type="term" value="F:cullin family protein binding"/>
    <property type="evidence" value="ECO:0007669"/>
    <property type="project" value="TreeGrafter"/>
</dbReference>
<dbReference type="GO" id="GO:0000151">
    <property type="term" value="C:ubiquitin ligase complex"/>
    <property type="evidence" value="ECO:0007669"/>
    <property type="project" value="TreeGrafter"/>
</dbReference>
<dbReference type="GO" id="GO:0031624">
    <property type="term" value="F:ubiquitin conjugating enzyme binding"/>
    <property type="evidence" value="ECO:0007669"/>
    <property type="project" value="TreeGrafter"/>
</dbReference>
<comment type="function">
    <text evidence="1">Neddylation of cullins play an essential role in the regulation of SCF-type complexes activity.</text>
</comment>
<evidence type="ECO:0000313" key="4">
    <source>
        <dbReference type="EMBL" id="GER25780.1"/>
    </source>
</evidence>